<dbReference type="GO" id="GO:0004016">
    <property type="term" value="F:adenylate cyclase activity"/>
    <property type="evidence" value="ECO:0007669"/>
    <property type="project" value="UniProtKB-EC"/>
</dbReference>
<name>A0A3B0ZHI2_9ZZZZ</name>
<gene>
    <name evidence="1" type="ORF">MNBD_GAMMA16-87</name>
</gene>
<dbReference type="Pfam" id="PF01295">
    <property type="entry name" value="Adenylate_cycl"/>
    <property type="match status" value="1"/>
</dbReference>
<proteinExistence type="predicted"/>
<organism evidence="1">
    <name type="scientific">hydrothermal vent metagenome</name>
    <dbReference type="NCBI Taxonomy" id="652676"/>
    <lineage>
        <taxon>unclassified sequences</taxon>
        <taxon>metagenomes</taxon>
        <taxon>ecological metagenomes</taxon>
    </lineage>
</organism>
<dbReference type="GO" id="GO:0006171">
    <property type="term" value="P:cAMP biosynthetic process"/>
    <property type="evidence" value="ECO:0007669"/>
    <property type="project" value="InterPro"/>
</dbReference>
<dbReference type="PANTHER" id="PTHR38760">
    <property type="entry name" value="ADENYLATE CYCLASE"/>
    <property type="match status" value="1"/>
</dbReference>
<sequence>REESWRRELMKSVTHSWEWQAGYLLMLDSRSEWKIERVVRERAVLIKALTFSYRFLSDFAREHTQLASINQKDLNILGRKLYAAFERKAGKVEIVNRGISSNLRESHLSLYRSVGQDGKESWLLFTAPLKGNEIIKERPLRRSHSLIELLSWCHFNGMMNSNTVLAMHNDESDFTSRELKELLFSFQRLFPEESVTHTKISDFMTAARALQVGVFVNLGMDPMKEYSRNGRHVLSENNDALNYGGLGENLALSFDMITITSWKEVLTSRHTGASGLLECLREYVRWTPVNKGVNPPDLIAQCYSSGRGLTIKKRIEELFRDVVYCFYQSEQGEDSRYILSIENKFYIADITNNALNYEVAGSYPELVALLGAHYDRYRPVVVDSHALRKTQLPYLFMVNRPGVVQLFYQISGTLTEVYVLDERGSLFFQKMSFVDRNSVLSHFSLFFDSVLNRQYYEIVGFEEDNDTEVKHIEYFEIMSKPGATAPSIVRRELQRVARLPRAFGIQVIGEIVDNTPVFRIYCDEVEFSSAEYGHALFKKVAQYVLSLRKNKESYPIYITDMDMPHAMLNNGGIEEHVQTIHFLNYKRRIEHQLNDALAELSVQSSTNSDELLV</sequence>
<keyword evidence="1" id="KW-0456">Lyase</keyword>
<evidence type="ECO:0000313" key="1">
    <source>
        <dbReference type="EMBL" id="VAW85739.1"/>
    </source>
</evidence>
<protein>
    <submittedName>
        <fullName evidence="1">Adenylate cyclase</fullName>
        <ecNumber evidence="1">4.6.1.1</ecNumber>
    </submittedName>
</protein>
<dbReference type="AlphaFoldDB" id="A0A3B0ZHI2"/>
<feature type="non-terminal residue" evidence="1">
    <location>
        <position position="1"/>
    </location>
</feature>
<dbReference type="EMBL" id="UOFO01000078">
    <property type="protein sequence ID" value="VAW85739.1"/>
    <property type="molecule type" value="Genomic_DNA"/>
</dbReference>
<accession>A0A3B0ZHI2</accession>
<dbReference type="InterPro" id="IPR000274">
    <property type="entry name" value="Adenylate_cyclase_1"/>
</dbReference>
<dbReference type="EC" id="4.6.1.1" evidence="1"/>
<reference evidence="1" key="1">
    <citation type="submission" date="2018-06" db="EMBL/GenBank/DDBJ databases">
        <authorList>
            <person name="Zhirakovskaya E."/>
        </authorList>
    </citation>
    <scope>NUCLEOTIDE SEQUENCE</scope>
</reference>
<dbReference type="PANTHER" id="PTHR38760:SF1">
    <property type="entry name" value="ADENYLATE CYCLASE"/>
    <property type="match status" value="1"/>
</dbReference>